<reference evidence="1 2" key="1">
    <citation type="journal article" date="2015" name="Genome Announc.">
        <title>Whole-Genome Sequence of Leptospira interrogans Serovar Hardjo Subtype Hardjoprajitno Strain Norma, Isolated from Cattle in a Leptospirosis Outbreak in Brazil.</title>
        <authorList>
            <person name="Cosate M.R."/>
            <person name="Soares S.C."/>
            <person name="Mendes T.A."/>
            <person name="Raittz R.T."/>
            <person name="Moreira E.C."/>
            <person name="Leite R."/>
            <person name="Fernandes G.R."/>
            <person name="Haddad J.P."/>
            <person name="Ortega J.M."/>
        </authorList>
    </citation>
    <scope>NUCLEOTIDE SEQUENCE [LARGE SCALE GENOMIC DNA]</scope>
    <source>
        <strain evidence="1 2">Norma</strain>
    </source>
</reference>
<dbReference type="PATRIC" id="fig|1279460.3.peg.2013"/>
<gene>
    <name evidence="1" type="ORF">G436_1998</name>
</gene>
<name>A0A0M4N5B5_LEPIR</name>
<proteinExistence type="predicted"/>
<evidence type="ECO:0000313" key="1">
    <source>
        <dbReference type="EMBL" id="ALE39182.1"/>
    </source>
</evidence>
<sequence>MMVTKQQFCVKIRLEDDFFVFHSSSHNIQSLTVKSTICESSHIYFLRKN</sequence>
<accession>A0A0M4N5B5</accession>
<dbReference type="EMBL" id="CP012603">
    <property type="protein sequence ID" value="ALE39182.1"/>
    <property type="molecule type" value="Genomic_DNA"/>
</dbReference>
<dbReference type="AlphaFoldDB" id="A0A0M4N5B5"/>
<organism evidence="1">
    <name type="scientific">Leptospira interrogans serovar Hardjo str. Norma</name>
    <dbReference type="NCBI Taxonomy" id="1279460"/>
    <lineage>
        <taxon>Bacteria</taxon>
        <taxon>Pseudomonadati</taxon>
        <taxon>Spirochaetota</taxon>
        <taxon>Spirochaetia</taxon>
        <taxon>Leptospirales</taxon>
        <taxon>Leptospiraceae</taxon>
        <taxon>Leptospira</taxon>
    </lineage>
</organism>
<dbReference type="Proteomes" id="UP000056502">
    <property type="component" value="Chromosome I"/>
</dbReference>
<evidence type="ECO:0000313" key="2">
    <source>
        <dbReference type="Proteomes" id="UP000056502"/>
    </source>
</evidence>
<protein>
    <submittedName>
        <fullName evidence="1">Uncharacterized protein</fullName>
    </submittedName>
</protein>